<keyword evidence="6" id="KW-0029">Amino-acid transport</keyword>
<dbReference type="Pfam" id="PF00528">
    <property type="entry name" value="BPD_transp_1"/>
    <property type="match status" value="1"/>
</dbReference>
<evidence type="ECO:0000313" key="12">
    <source>
        <dbReference type="EMBL" id="MBC2404440.1"/>
    </source>
</evidence>
<keyword evidence="8 9" id="KW-0472">Membrane</keyword>
<keyword evidence="3 9" id="KW-0813">Transport</keyword>
<evidence type="ECO:0000256" key="3">
    <source>
        <dbReference type="ARBA" id="ARBA00022448"/>
    </source>
</evidence>
<feature type="transmembrane region" description="Helical" evidence="9">
    <location>
        <begin position="72"/>
        <end position="92"/>
    </location>
</feature>
<dbReference type="InterPro" id="IPR010065">
    <property type="entry name" value="AA_ABC_transptr_permease_3TM"/>
</dbReference>
<protein>
    <submittedName>
        <fullName evidence="12">Amino acid ABC transporter permease</fullName>
    </submittedName>
</protein>
<evidence type="ECO:0000313" key="11">
    <source>
        <dbReference type="EMBL" id="MBC2379955.1"/>
    </source>
</evidence>
<evidence type="ECO:0000256" key="1">
    <source>
        <dbReference type="ARBA" id="ARBA00004429"/>
    </source>
</evidence>
<evidence type="ECO:0000256" key="8">
    <source>
        <dbReference type="ARBA" id="ARBA00023136"/>
    </source>
</evidence>
<dbReference type="AlphaFoldDB" id="A0A7X1DXK0"/>
<dbReference type="PANTHER" id="PTHR30614:SF0">
    <property type="entry name" value="L-CYSTINE TRANSPORT SYSTEM PERMEASE PROTEIN TCYL"/>
    <property type="match status" value="1"/>
</dbReference>
<comment type="subcellular location">
    <subcellularLocation>
        <location evidence="1">Cell inner membrane</location>
        <topology evidence="1">Multi-pass membrane protein</topology>
    </subcellularLocation>
    <subcellularLocation>
        <location evidence="9">Cell membrane</location>
        <topology evidence="9">Multi-pass membrane protein</topology>
    </subcellularLocation>
</comment>
<proteinExistence type="inferred from homology"/>
<dbReference type="InterPro" id="IPR043429">
    <property type="entry name" value="ArtM/GltK/GlnP/TcyL/YhdX-like"/>
</dbReference>
<keyword evidence="14" id="KW-1185">Reference proteome</keyword>
<accession>A0A7X1DXK0</accession>
<evidence type="ECO:0000259" key="10">
    <source>
        <dbReference type="PROSITE" id="PS50928"/>
    </source>
</evidence>
<keyword evidence="5 9" id="KW-0812">Transmembrane</keyword>
<dbReference type="Proteomes" id="UP000534677">
    <property type="component" value="Unassembled WGS sequence"/>
</dbReference>
<feature type="transmembrane region" description="Helical" evidence="9">
    <location>
        <begin position="35"/>
        <end position="60"/>
    </location>
</feature>
<evidence type="ECO:0000256" key="2">
    <source>
        <dbReference type="ARBA" id="ARBA00010072"/>
    </source>
</evidence>
<keyword evidence="4" id="KW-1003">Cell membrane</keyword>
<gene>
    <name evidence="11" type="ORF">HF209_03290</name>
    <name evidence="12" type="ORF">HF257_00335</name>
</gene>
<evidence type="ECO:0000256" key="9">
    <source>
        <dbReference type="RuleBase" id="RU363032"/>
    </source>
</evidence>
<dbReference type="InterPro" id="IPR035906">
    <property type="entry name" value="MetI-like_sf"/>
</dbReference>
<name>A0A7X1DXK0_9PSED</name>
<evidence type="ECO:0000313" key="13">
    <source>
        <dbReference type="Proteomes" id="UP000520513"/>
    </source>
</evidence>
<keyword evidence="7 9" id="KW-1133">Transmembrane helix</keyword>
<feature type="domain" description="ABC transmembrane type-1" evidence="10">
    <location>
        <begin position="36"/>
        <end position="242"/>
    </location>
</feature>
<dbReference type="Gene3D" id="1.10.3720.10">
    <property type="entry name" value="MetI-like"/>
    <property type="match status" value="1"/>
</dbReference>
<dbReference type="GO" id="GO:0022857">
    <property type="term" value="F:transmembrane transporter activity"/>
    <property type="evidence" value="ECO:0007669"/>
    <property type="project" value="InterPro"/>
</dbReference>
<dbReference type="PANTHER" id="PTHR30614">
    <property type="entry name" value="MEMBRANE COMPONENT OF AMINO ACID ABC TRANSPORTER"/>
    <property type="match status" value="1"/>
</dbReference>
<feature type="transmembrane region" description="Helical" evidence="9">
    <location>
        <begin position="220"/>
        <end position="241"/>
    </location>
</feature>
<dbReference type="SUPFAM" id="SSF161098">
    <property type="entry name" value="MetI-like"/>
    <property type="match status" value="1"/>
</dbReference>
<dbReference type="Proteomes" id="UP000520513">
    <property type="component" value="Unassembled WGS sequence"/>
</dbReference>
<dbReference type="CDD" id="cd06261">
    <property type="entry name" value="TM_PBP2"/>
    <property type="match status" value="1"/>
</dbReference>
<comment type="caution">
    <text evidence="12">The sequence shown here is derived from an EMBL/GenBank/DDBJ whole genome shotgun (WGS) entry which is preliminary data.</text>
</comment>
<evidence type="ECO:0000256" key="7">
    <source>
        <dbReference type="ARBA" id="ARBA00022989"/>
    </source>
</evidence>
<feature type="transmembrane region" description="Helical" evidence="9">
    <location>
        <begin position="112"/>
        <end position="133"/>
    </location>
</feature>
<evidence type="ECO:0000256" key="6">
    <source>
        <dbReference type="ARBA" id="ARBA00022970"/>
    </source>
</evidence>
<dbReference type="EMBL" id="JAAXCY010000001">
    <property type="protein sequence ID" value="MBC2404440.1"/>
    <property type="molecule type" value="Genomic_DNA"/>
</dbReference>
<dbReference type="InterPro" id="IPR000515">
    <property type="entry name" value="MetI-like"/>
</dbReference>
<sequence>MLVVLGTVAWAVVSNPKMSWDIVGQYVFHPAILNGLVLTCWLTVVTTFLGLIVGVVLAVMRMSPNIFVSGMSGLYVWFFRGTPLLVQLIMLYNLASLFPTLSVSIPFGPTLFSANTNAVITPYVAAILGLCLHEAAYMAEIVRGGLLSFDKGQRHAADALGMTTSQKFVHIVLPQVMPSIIPPIGNQLIGMLKMTSLVSVIALSDLLYSVQLIYSRNYQTLPLLLVACFWYLVATTALSGVQRLVESRFGKGLGAR</sequence>
<dbReference type="GO" id="GO:0006865">
    <property type="term" value="P:amino acid transport"/>
    <property type="evidence" value="ECO:0007669"/>
    <property type="project" value="UniProtKB-KW"/>
</dbReference>
<dbReference type="EMBL" id="JAAXCZ010000001">
    <property type="protein sequence ID" value="MBC2379955.1"/>
    <property type="molecule type" value="Genomic_DNA"/>
</dbReference>
<reference evidence="13 14" key="1">
    <citation type="submission" date="2020-04" db="EMBL/GenBank/DDBJ databases">
        <title>Pseudomonas crami sp. nov., a novel proteolytic bacterial species isolated from cream.</title>
        <authorList>
            <person name="Hofmann K."/>
            <person name="Woller A."/>
            <person name="Huptas C."/>
            <person name="Wenning M."/>
            <person name="Scherer S."/>
            <person name="Doll E.V."/>
        </authorList>
    </citation>
    <scope>NUCLEOTIDE SEQUENCE [LARGE SCALE GENOMIC DNA]</scope>
    <source>
        <strain evidence="11 14">WS 5096</strain>
        <strain evidence="12 13">WS 5106</strain>
    </source>
</reference>
<organism evidence="12 13">
    <name type="scientific">Pseudomonas cremoris</name>
    <dbReference type="NCBI Taxonomy" id="2724178"/>
    <lineage>
        <taxon>Bacteria</taxon>
        <taxon>Pseudomonadati</taxon>
        <taxon>Pseudomonadota</taxon>
        <taxon>Gammaproteobacteria</taxon>
        <taxon>Pseudomonadales</taxon>
        <taxon>Pseudomonadaceae</taxon>
        <taxon>Pseudomonas</taxon>
    </lineage>
</organism>
<comment type="similarity">
    <text evidence="2">Belongs to the binding-protein-dependent transport system permease family. HisMQ subfamily.</text>
</comment>
<dbReference type="NCBIfam" id="TIGR01726">
    <property type="entry name" value="HEQRo_perm_3TM"/>
    <property type="match status" value="1"/>
</dbReference>
<evidence type="ECO:0000313" key="14">
    <source>
        <dbReference type="Proteomes" id="UP000534677"/>
    </source>
</evidence>
<evidence type="ECO:0000256" key="5">
    <source>
        <dbReference type="ARBA" id="ARBA00022692"/>
    </source>
</evidence>
<dbReference type="GO" id="GO:0043190">
    <property type="term" value="C:ATP-binding cassette (ABC) transporter complex"/>
    <property type="evidence" value="ECO:0007669"/>
    <property type="project" value="InterPro"/>
</dbReference>
<dbReference type="PROSITE" id="PS50928">
    <property type="entry name" value="ABC_TM1"/>
    <property type="match status" value="1"/>
</dbReference>
<evidence type="ECO:0000256" key="4">
    <source>
        <dbReference type="ARBA" id="ARBA00022475"/>
    </source>
</evidence>